<feature type="compositionally biased region" description="Basic and acidic residues" evidence="1">
    <location>
        <begin position="141"/>
        <end position="159"/>
    </location>
</feature>
<name>A0A4Y9YAS0_9APHY</name>
<keyword evidence="2" id="KW-0812">Transmembrane</keyword>
<accession>A0A4Y9YAS0</accession>
<feature type="region of interest" description="Disordered" evidence="1">
    <location>
        <begin position="116"/>
        <end position="254"/>
    </location>
</feature>
<keyword evidence="2" id="KW-1133">Transmembrane helix</keyword>
<evidence type="ECO:0000256" key="1">
    <source>
        <dbReference type="SAM" id="MobiDB-lite"/>
    </source>
</evidence>
<feature type="compositionally biased region" description="Basic and acidic residues" evidence="1">
    <location>
        <begin position="240"/>
        <end position="254"/>
    </location>
</feature>
<reference evidence="3 4" key="1">
    <citation type="submission" date="2019-01" db="EMBL/GenBank/DDBJ databases">
        <title>Genome sequencing of the rare red list fungi Fomitopsis rosea.</title>
        <authorList>
            <person name="Buettner E."/>
            <person name="Kellner H."/>
        </authorList>
    </citation>
    <scope>NUCLEOTIDE SEQUENCE [LARGE SCALE GENOMIC DNA]</scope>
    <source>
        <strain evidence="3 4">DSM 105464</strain>
    </source>
</reference>
<dbReference type="EMBL" id="SEKV01000346">
    <property type="protein sequence ID" value="TFY58667.1"/>
    <property type="molecule type" value="Genomic_DNA"/>
</dbReference>
<feature type="compositionally biased region" description="Polar residues" evidence="1">
    <location>
        <begin position="186"/>
        <end position="201"/>
    </location>
</feature>
<organism evidence="3 4">
    <name type="scientific">Rhodofomes roseus</name>
    <dbReference type="NCBI Taxonomy" id="34475"/>
    <lineage>
        <taxon>Eukaryota</taxon>
        <taxon>Fungi</taxon>
        <taxon>Dikarya</taxon>
        <taxon>Basidiomycota</taxon>
        <taxon>Agaricomycotina</taxon>
        <taxon>Agaricomycetes</taxon>
        <taxon>Polyporales</taxon>
        <taxon>Rhodofomes</taxon>
    </lineage>
</organism>
<proteinExistence type="predicted"/>
<comment type="caution">
    <text evidence="3">The sequence shown here is derived from an EMBL/GenBank/DDBJ whole genome shotgun (WGS) entry which is preliminary data.</text>
</comment>
<dbReference type="AlphaFoldDB" id="A0A4Y9YAS0"/>
<feature type="transmembrane region" description="Helical" evidence="2">
    <location>
        <begin position="37"/>
        <end position="61"/>
    </location>
</feature>
<evidence type="ECO:0000313" key="4">
    <source>
        <dbReference type="Proteomes" id="UP000298390"/>
    </source>
</evidence>
<sequence length="254" mass="28374">MPLIRQIEETIPVKEVPAPQQTVSGATEVPEINGSPVAFIALVVSLGVVVLICCVLVFILLKWYNPTPYERQLRRAQRLQRKQARSDSPHSTFRAPSWLSRLMGVFGRRRSEGWVRASGEDGDEWDARDELPSYRPQSEQQVRELDRDAVAHSPLHIDTHLPGGDEDPSADSVDLHAPEHPEHTTTRYSDLFASSPSPTSTEHSDGPHTPKETREGRFSVQTAAGSHRQGSDASSIRSMRKFESGTKFKEALEF</sequence>
<dbReference type="Proteomes" id="UP000298390">
    <property type="component" value="Unassembled WGS sequence"/>
</dbReference>
<gene>
    <name evidence="3" type="ORF">EVJ58_g6277</name>
</gene>
<evidence type="ECO:0000256" key="2">
    <source>
        <dbReference type="SAM" id="Phobius"/>
    </source>
</evidence>
<feature type="compositionally biased region" description="Basic and acidic residues" evidence="1">
    <location>
        <begin position="173"/>
        <end position="185"/>
    </location>
</feature>
<evidence type="ECO:0000313" key="3">
    <source>
        <dbReference type="EMBL" id="TFY58667.1"/>
    </source>
</evidence>
<protein>
    <submittedName>
        <fullName evidence="3">Uncharacterized protein</fullName>
    </submittedName>
</protein>
<feature type="compositionally biased region" description="Basic and acidic residues" evidence="1">
    <location>
        <begin position="202"/>
        <end position="217"/>
    </location>
</feature>
<keyword evidence="2" id="KW-0472">Membrane</keyword>